<dbReference type="Proteomes" id="UP000306753">
    <property type="component" value="Unassembled WGS sequence"/>
</dbReference>
<proteinExistence type="predicted"/>
<keyword evidence="2" id="KW-1185">Reference proteome</keyword>
<protein>
    <submittedName>
        <fullName evidence="1">Uncharacterized protein</fullName>
    </submittedName>
</protein>
<sequence>MAIDHPLVLHRRMRAPDPSSLHCREIELRLDEDGRHLVLSRYTELYREERTAWCSISHHHIPLVSVIRWMIENGTP</sequence>
<reference evidence="1 2" key="1">
    <citation type="journal article" date="2017" name="Eur. J. Clin. Microbiol. Infect. Dis.">
        <title>Uncommonly isolated clinical Pseudomonas: identification and phylogenetic assignation.</title>
        <authorList>
            <person name="Mulet M."/>
            <person name="Gomila M."/>
            <person name="Ramirez A."/>
            <person name="Cardew S."/>
            <person name="Moore E.R."/>
            <person name="Lalucat J."/>
            <person name="Garcia-Valdes E."/>
        </authorList>
    </citation>
    <scope>NUCLEOTIDE SEQUENCE [LARGE SCALE GENOMIC DNA]</scope>
    <source>
        <strain evidence="1 2">SD129</strain>
    </source>
</reference>
<dbReference type="RefSeq" id="WP_138409583.1">
    <property type="nucleotide sequence ID" value="NZ_QLAE01000030.1"/>
</dbReference>
<dbReference type="OrthoDB" id="6982863at2"/>
<dbReference type="EMBL" id="QLAG01000010">
    <property type="protein sequence ID" value="TLX63621.1"/>
    <property type="molecule type" value="Genomic_DNA"/>
</dbReference>
<evidence type="ECO:0000313" key="2">
    <source>
        <dbReference type="Proteomes" id="UP000306753"/>
    </source>
</evidence>
<accession>A0A5R9QEV5</accession>
<gene>
    <name evidence="1" type="ORF">DN820_09520</name>
</gene>
<comment type="caution">
    <text evidence="1">The sequence shown here is derived from an EMBL/GenBank/DDBJ whole genome shotgun (WGS) entry which is preliminary data.</text>
</comment>
<dbReference type="AlphaFoldDB" id="A0A5R9QEV5"/>
<evidence type="ECO:0000313" key="1">
    <source>
        <dbReference type="EMBL" id="TLX63621.1"/>
    </source>
</evidence>
<name>A0A5R9QEV5_9GAMM</name>
<organism evidence="1 2">
    <name type="scientific">Stutzerimonas nosocomialis</name>
    <dbReference type="NCBI Taxonomy" id="1056496"/>
    <lineage>
        <taxon>Bacteria</taxon>
        <taxon>Pseudomonadati</taxon>
        <taxon>Pseudomonadota</taxon>
        <taxon>Gammaproteobacteria</taxon>
        <taxon>Pseudomonadales</taxon>
        <taxon>Pseudomonadaceae</taxon>
        <taxon>Stutzerimonas</taxon>
    </lineage>
</organism>